<dbReference type="SMART" id="SM00088">
    <property type="entry name" value="PINT"/>
    <property type="match status" value="1"/>
</dbReference>
<accession>W2SLQ5</accession>
<organism evidence="2 3">
    <name type="scientific">Necator americanus</name>
    <name type="common">Human hookworm</name>
    <dbReference type="NCBI Taxonomy" id="51031"/>
    <lineage>
        <taxon>Eukaryota</taxon>
        <taxon>Metazoa</taxon>
        <taxon>Ecdysozoa</taxon>
        <taxon>Nematoda</taxon>
        <taxon>Chromadorea</taxon>
        <taxon>Rhabditida</taxon>
        <taxon>Rhabditina</taxon>
        <taxon>Rhabditomorpha</taxon>
        <taxon>Strongyloidea</taxon>
        <taxon>Ancylostomatidae</taxon>
        <taxon>Bunostominae</taxon>
        <taxon>Necator</taxon>
    </lineage>
</organism>
<dbReference type="PROSITE" id="PS50250">
    <property type="entry name" value="PCI"/>
    <property type="match status" value="1"/>
</dbReference>
<dbReference type="PANTHER" id="PTHR10678">
    <property type="entry name" value="26S PROTEASOME NON-ATPASE REGULATORY SUBUNIT 11/COP9 SIGNALOSOME COMPLEX SUBUNIT 2"/>
    <property type="match status" value="1"/>
</dbReference>
<dbReference type="STRING" id="51031.W2SLQ5"/>
<dbReference type="InterPro" id="IPR000717">
    <property type="entry name" value="PCI_dom"/>
</dbReference>
<evidence type="ECO:0000313" key="2">
    <source>
        <dbReference type="EMBL" id="ETN69771.1"/>
    </source>
</evidence>
<evidence type="ECO:0000313" key="3">
    <source>
        <dbReference type="Proteomes" id="UP000053676"/>
    </source>
</evidence>
<dbReference type="EMBL" id="KI669051">
    <property type="protein sequence ID" value="ETN69771.1"/>
    <property type="molecule type" value="Genomic_DNA"/>
</dbReference>
<reference evidence="3" key="1">
    <citation type="journal article" date="2014" name="Nat. Genet.">
        <title>Genome of the human hookworm Necator americanus.</title>
        <authorList>
            <person name="Tang Y.T."/>
            <person name="Gao X."/>
            <person name="Rosa B.A."/>
            <person name="Abubucker S."/>
            <person name="Hallsworth-Pepin K."/>
            <person name="Martin J."/>
            <person name="Tyagi R."/>
            <person name="Heizer E."/>
            <person name="Zhang X."/>
            <person name="Bhonagiri-Palsikar V."/>
            <person name="Minx P."/>
            <person name="Warren W.C."/>
            <person name="Wang Q."/>
            <person name="Zhan B."/>
            <person name="Hotez P.J."/>
            <person name="Sternberg P.W."/>
            <person name="Dougall A."/>
            <person name="Gaze S.T."/>
            <person name="Mulvenna J."/>
            <person name="Sotillo J."/>
            <person name="Ranganathan S."/>
            <person name="Rabelo E.M."/>
            <person name="Wilson R.K."/>
            <person name="Felgner P.L."/>
            <person name="Bethony J."/>
            <person name="Hawdon J.M."/>
            <person name="Gasser R.B."/>
            <person name="Loukas A."/>
            <person name="Mitreva M."/>
        </authorList>
    </citation>
    <scope>NUCLEOTIDE SEQUENCE [LARGE SCALE GENOMIC DNA]</scope>
</reference>
<keyword evidence="3" id="KW-1185">Reference proteome</keyword>
<dbReference type="Pfam" id="PF01399">
    <property type="entry name" value="PCI"/>
    <property type="match status" value="1"/>
</dbReference>
<feature type="domain" description="PCI" evidence="1">
    <location>
        <begin position="1"/>
        <end position="79"/>
    </location>
</feature>
<dbReference type="Gene3D" id="1.25.40.570">
    <property type="match status" value="1"/>
</dbReference>
<evidence type="ECO:0000259" key="1">
    <source>
        <dbReference type="PROSITE" id="PS50250"/>
    </source>
</evidence>
<dbReference type="OrthoDB" id="194139at2759"/>
<dbReference type="Proteomes" id="UP000053676">
    <property type="component" value="Unassembled WGS sequence"/>
</dbReference>
<protein>
    <submittedName>
        <fullName evidence="2">PCI domain protein</fullName>
    </submittedName>
</protein>
<dbReference type="SUPFAM" id="SSF46785">
    <property type="entry name" value="Winged helix' DNA-binding domain"/>
    <property type="match status" value="1"/>
</dbReference>
<dbReference type="AlphaFoldDB" id="W2SLQ5"/>
<dbReference type="InterPro" id="IPR050871">
    <property type="entry name" value="26S_Proteasome/COP9_Components"/>
</dbReference>
<gene>
    <name evidence="2" type="ORF">NECAME_15095</name>
</gene>
<name>W2SLQ5_NECAM</name>
<proteinExistence type="predicted"/>
<sequence>MQDPFIREHIEELLTNIRTQVLLRLIKPYTRIRLQYLSQQLRVSIAEVKRLLIDTILDEGLPARIDETDNILYVKPTGEHKQDSSLSISAMNGWIDQIDKVLVAIATRNKE</sequence>
<dbReference type="InterPro" id="IPR036390">
    <property type="entry name" value="WH_DNA-bd_sf"/>
</dbReference>
<dbReference type="KEGG" id="nai:NECAME_15095"/>